<reference evidence="13" key="1">
    <citation type="submission" date="2025-08" db="UniProtKB">
        <authorList>
            <consortium name="RefSeq"/>
        </authorList>
    </citation>
    <scope>IDENTIFICATION</scope>
</reference>
<dbReference type="PANTHER" id="PTHR11533:SF174">
    <property type="entry name" value="PUROMYCIN-SENSITIVE AMINOPEPTIDASE-RELATED"/>
    <property type="match status" value="1"/>
</dbReference>
<evidence type="ECO:0000256" key="1">
    <source>
        <dbReference type="ARBA" id="ARBA00010136"/>
    </source>
</evidence>
<evidence type="ECO:0000313" key="12">
    <source>
        <dbReference type="Proteomes" id="UP000695022"/>
    </source>
</evidence>
<keyword evidence="5 8" id="KW-0378">Hydrolase</keyword>
<dbReference type="InterPro" id="IPR024571">
    <property type="entry name" value="ERAP1-like_C_dom"/>
</dbReference>
<dbReference type="PANTHER" id="PTHR11533">
    <property type="entry name" value="PROTEASE M1 ZINC METALLOPROTEASE"/>
    <property type="match status" value="1"/>
</dbReference>
<feature type="domain" description="Aminopeptidase N-like N-terminal" evidence="11">
    <location>
        <begin position="45"/>
        <end position="226"/>
    </location>
</feature>
<dbReference type="Pfam" id="PF17900">
    <property type="entry name" value="Peptidase_M1_N"/>
    <property type="match status" value="1"/>
</dbReference>
<evidence type="ECO:0000256" key="7">
    <source>
        <dbReference type="ARBA" id="ARBA00023049"/>
    </source>
</evidence>
<comment type="cofactor">
    <cofactor evidence="8">
        <name>Zn(2+)</name>
        <dbReference type="ChEBI" id="CHEBI:29105"/>
    </cofactor>
    <text evidence="8">Binds 1 zinc ion per subunit.</text>
</comment>
<name>A0ABM1EHZ2_PRICU</name>
<protein>
    <recommendedName>
        <fullName evidence="8">Aminopeptidase</fullName>
        <ecNumber evidence="8">3.4.11.-</ecNumber>
    </recommendedName>
</protein>
<dbReference type="Gene3D" id="2.60.40.1730">
    <property type="entry name" value="tricorn interacting facor f3 domain"/>
    <property type="match status" value="1"/>
</dbReference>
<dbReference type="Pfam" id="PF11838">
    <property type="entry name" value="ERAP1_C"/>
    <property type="match status" value="1"/>
</dbReference>
<evidence type="ECO:0000256" key="8">
    <source>
        <dbReference type="RuleBase" id="RU364040"/>
    </source>
</evidence>
<gene>
    <name evidence="13" type="primary">LOC106812442</name>
</gene>
<dbReference type="RefSeq" id="XP_014671813.1">
    <property type="nucleotide sequence ID" value="XM_014816327.1"/>
</dbReference>
<dbReference type="SUPFAM" id="SSF55486">
    <property type="entry name" value="Metalloproteases ('zincins'), catalytic domain"/>
    <property type="match status" value="1"/>
</dbReference>
<dbReference type="Gene3D" id="1.10.390.10">
    <property type="entry name" value="Neutral Protease Domain 2"/>
    <property type="match status" value="1"/>
</dbReference>
<dbReference type="InterPro" id="IPR050344">
    <property type="entry name" value="Peptidase_M1_aminopeptidases"/>
</dbReference>
<dbReference type="InterPro" id="IPR045357">
    <property type="entry name" value="Aminopeptidase_N-like_N"/>
</dbReference>
<dbReference type="SUPFAM" id="SSF63737">
    <property type="entry name" value="Leukotriene A4 hydrolase N-terminal domain"/>
    <property type="match status" value="1"/>
</dbReference>
<evidence type="ECO:0000313" key="13">
    <source>
        <dbReference type="RefSeq" id="XP_014671813.1"/>
    </source>
</evidence>
<dbReference type="Pfam" id="PF01433">
    <property type="entry name" value="Peptidase_M1"/>
    <property type="match status" value="1"/>
</dbReference>
<dbReference type="InterPro" id="IPR014782">
    <property type="entry name" value="Peptidase_M1_dom"/>
</dbReference>
<evidence type="ECO:0000259" key="10">
    <source>
        <dbReference type="Pfam" id="PF11838"/>
    </source>
</evidence>
<keyword evidence="6 8" id="KW-0862">Zinc</keyword>
<feature type="domain" description="Peptidase M1 membrane alanine aminopeptidase" evidence="9">
    <location>
        <begin position="261"/>
        <end position="478"/>
    </location>
</feature>
<keyword evidence="4 8" id="KW-0479">Metal-binding</keyword>
<proteinExistence type="inferred from homology"/>
<comment type="similarity">
    <text evidence="1 8">Belongs to the peptidase M1 family.</text>
</comment>
<evidence type="ECO:0000256" key="4">
    <source>
        <dbReference type="ARBA" id="ARBA00022723"/>
    </source>
</evidence>
<feature type="domain" description="ERAP1-like C-terminal" evidence="10">
    <location>
        <begin position="560"/>
        <end position="873"/>
    </location>
</feature>
<dbReference type="InterPro" id="IPR027268">
    <property type="entry name" value="Peptidase_M4/M1_CTD_sf"/>
</dbReference>
<keyword evidence="2 8" id="KW-0031">Aminopeptidase</keyword>
<sequence length="895" mass="101526">MFRTALNRSFVHYYKKSAVTVRLVLNLFTMIEKKPFERLPKDVTPVNYKLRLKPDLLAFTFDGHEIVSLKVNKPTNKIVLNSIDISIKKATLTVGEKTEDAVVSYCMEDETATLGFAESVAAGDAKLCIDFEGELNDKMKGFYHSKYFTPDGEERYGAVTQFESTDARRAFPCWDEPALKATFDVTLVVPEDRVALSNMPVQVEKVLGDGCKEVHYLTTPIMSTYLLAFVVGEYDYVEGRSSDGVLIRVYTPVGKKEQGQFALEVAVKTLPFYKDYFGIGFPLPKSDLIAIADFAAGAMENWGLVTYRETALLIDQKNSSSATKQWVALVVGHELAHQWFGNLVTMEWWTHLWLNEGFASWIEYLCVDYCHPEFDIWTQFVSSDYMRALELDALHNSHPIEVPVGHPDEVDEIFDTISYSKGASVIRMLHEFLGDEFFKKGLNIYLNRFKYSNAFTEDLWAALEESSGQPVGRMMTTWTKQMGFPVVQVSQRQEGSKRIIMLKQEKFNADGSVDETDSSWYVPVSLCTASSPSTPVKKVLLLPEVKSVEVILDNVSAGEWVKVNPGTYGVYRTQYSADMLDTLLPAIKDKTLPPRDRLGLQNDVFALARAGKISSVEFLNVVKSFEQEDNYTVWNDLANNLDQLGKLLQYTDIDDAFRSFVCKLYQPIGEKMGWDPKENESHLDSLLRSLVVQCLAKSGDSKTITEAKKRFHSHCDGSCCLGADIRSPVYHTVLRDADEEVFDRVLKLHKEADLQEEKVRILRSLGSVKHDKLIQRCLQFAMSDEVRSQDTVFVIISATCSKLGRQMAWEFIKENWSELANRYSGGFLLSRLIMSTTYHFASNDMAKEVEGFFVDHPAPAAQRTIQQSCENIRLNATWRQRDESAIREWLAKNST</sequence>
<keyword evidence="7 8" id="KW-0482">Metalloprotease</keyword>
<evidence type="ECO:0000259" key="9">
    <source>
        <dbReference type="Pfam" id="PF01433"/>
    </source>
</evidence>
<keyword evidence="12" id="KW-1185">Reference proteome</keyword>
<dbReference type="Proteomes" id="UP000695022">
    <property type="component" value="Unplaced"/>
</dbReference>
<evidence type="ECO:0000256" key="2">
    <source>
        <dbReference type="ARBA" id="ARBA00022438"/>
    </source>
</evidence>
<organism evidence="12 13">
    <name type="scientific">Priapulus caudatus</name>
    <name type="common">Priapulid worm</name>
    <dbReference type="NCBI Taxonomy" id="37621"/>
    <lineage>
        <taxon>Eukaryota</taxon>
        <taxon>Metazoa</taxon>
        <taxon>Ecdysozoa</taxon>
        <taxon>Scalidophora</taxon>
        <taxon>Priapulida</taxon>
        <taxon>Priapulimorpha</taxon>
        <taxon>Priapulimorphida</taxon>
        <taxon>Priapulidae</taxon>
        <taxon>Priapulus</taxon>
    </lineage>
</organism>
<dbReference type="InterPro" id="IPR034016">
    <property type="entry name" value="M1_APN-typ"/>
</dbReference>
<dbReference type="GeneID" id="106812442"/>
<dbReference type="EC" id="3.4.11.-" evidence="8"/>
<dbReference type="PRINTS" id="PR00756">
    <property type="entry name" value="ALADIPTASE"/>
</dbReference>
<keyword evidence="3 8" id="KW-0645">Protease</keyword>
<evidence type="ECO:0000259" key="11">
    <source>
        <dbReference type="Pfam" id="PF17900"/>
    </source>
</evidence>
<evidence type="ECO:0000256" key="6">
    <source>
        <dbReference type="ARBA" id="ARBA00022833"/>
    </source>
</evidence>
<accession>A0ABM1EHZ2</accession>
<dbReference type="Gene3D" id="2.60.40.1910">
    <property type="match status" value="1"/>
</dbReference>
<evidence type="ECO:0000256" key="3">
    <source>
        <dbReference type="ARBA" id="ARBA00022670"/>
    </source>
</evidence>
<evidence type="ECO:0000256" key="5">
    <source>
        <dbReference type="ARBA" id="ARBA00022801"/>
    </source>
</evidence>
<dbReference type="CDD" id="cd09601">
    <property type="entry name" value="M1_APN-Q_like"/>
    <property type="match status" value="1"/>
</dbReference>
<dbReference type="InterPro" id="IPR042097">
    <property type="entry name" value="Aminopeptidase_N-like_N_sf"/>
</dbReference>
<dbReference type="InterPro" id="IPR001930">
    <property type="entry name" value="Peptidase_M1"/>
</dbReference>
<dbReference type="Gene3D" id="1.25.50.20">
    <property type="match status" value="1"/>
</dbReference>